<feature type="compositionally biased region" description="Polar residues" evidence="12">
    <location>
        <begin position="50"/>
        <end position="64"/>
    </location>
</feature>
<evidence type="ECO:0000256" key="2">
    <source>
        <dbReference type="ARBA" id="ARBA00022454"/>
    </source>
</evidence>
<evidence type="ECO:0000256" key="5">
    <source>
        <dbReference type="ARBA" id="ARBA00022838"/>
    </source>
</evidence>
<evidence type="ECO:0000256" key="9">
    <source>
        <dbReference type="ARBA" id="ARBA00023328"/>
    </source>
</evidence>
<dbReference type="InterPro" id="IPR005550">
    <property type="entry name" value="Kinetochore_Ndc80"/>
</dbReference>
<feature type="compositionally biased region" description="Low complexity" evidence="12">
    <location>
        <begin position="12"/>
        <end position="26"/>
    </location>
</feature>
<keyword evidence="5 10" id="KW-0995">Kinetochore</keyword>
<gene>
    <name evidence="14" type="primary">NDC80</name>
    <name evidence="14" type="ORF">BGZ80_004661</name>
</gene>
<accession>A0A9P6MM91</accession>
<evidence type="ECO:0000256" key="6">
    <source>
        <dbReference type="ARBA" id="ARBA00023054"/>
    </source>
</evidence>
<dbReference type="EMBL" id="JAAAID010002354">
    <property type="protein sequence ID" value="KAG0007435.1"/>
    <property type="molecule type" value="Genomic_DNA"/>
</dbReference>
<comment type="function">
    <text evidence="10">Acts as a component of the essential kinetochore-associated NDC80 complex, which is required for chromosome segregation and spindle checkpoint activity.</text>
</comment>
<keyword evidence="9 10" id="KW-0137">Centromere</keyword>
<dbReference type="InterPro" id="IPR038273">
    <property type="entry name" value="Ndc80_sf"/>
</dbReference>
<evidence type="ECO:0000256" key="4">
    <source>
        <dbReference type="ARBA" id="ARBA00022776"/>
    </source>
</evidence>
<feature type="coiled-coil region" evidence="11">
    <location>
        <begin position="491"/>
        <end position="614"/>
    </location>
</feature>
<keyword evidence="8 10" id="KW-0131">Cell cycle</keyword>
<name>A0A9P6MM91_9FUNG</name>
<feature type="coiled-coil region" evidence="11">
    <location>
        <begin position="276"/>
        <end position="421"/>
    </location>
</feature>
<evidence type="ECO:0000313" key="14">
    <source>
        <dbReference type="EMBL" id="KAG0007435.1"/>
    </source>
</evidence>
<evidence type="ECO:0000256" key="11">
    <source>
        <dbReference type="SAM" id="Coils"/>
    </source>
</evidence>
<keyword evidence="15" id="KW-1185">Reference proteome</keyword>
<evidence type="ECO:0000313" key="15">
    <source>
        <dbReference type="Proteomes" id="UP000703661"/>
    </source>
</evidence>
<evidence type="ECO:0000256" key="3">
    <source>
        <dbReference type="ARBA" id="ARBA00022618"/>
    </source>
</evidence>
<evidence type="ECO:0000259" key="13">
    <source>
        <dbReference type="Pfam" id="PF03801"/>
    </source>
</evidence>
<keyword evidence="3 10" id="KW-0132">Cell division</keyword>
<evidence type="ECO:0000256" key="8">
    <source>
        <dbReference type="ARBA" id="ARBA00023306"/>
    </source>
</evidence>
<keyword evidence="4 10" id="KW-0498">Mitosis</keyword>
<dbReference type="PANTHER" id="PTHR10643:SF2">
    <property type="entry name" value="KINETOCHORE PROTEIN NDC80 HOMOLOG"/>
    <property type="match status" value="1"/>
</dbReference>
<comment type="subcellular location">
    <subcellularLocation>
        <location evidence="10">Chromosome</location>
        <location evidence="10">Centromere</location>
        <location evidence="10">Kinetochore</location>
    </subcellularLocation>
    <subcellularLocation>
        <location evidence="10">Nucleus</location>
    </subcellularLocation>
</comment>
<evidence type="ECO:0000256" key="1">
    <source>
        <dbReference type="ARBA" id="ARBA00007050"/>
    </source>
</evidence>
<evidence type="ECO:0000256" key="12">
    <source>
        <dbReference type="SAM" id="MobiDB-lite"/>
    </source>
</evidence>
<dbReference type="PANTHER" id="PTHR10643">
    <property type="entry name" value="KINETOCHORE PROTEIN NDC80"/>
    <property type="match status" value="1"/>
</dbReference>
<feature type="region of interest" description="Disordered" evidence="12">
    <location>
        <begin position="1"/>
        <end position="72"/>
    </location>
</feature>
<protein>
    <recommendedName>
        <fullName evidence="10">Kinetochore protein NDC80</fullName>
    </recommendedName>
</protein>
<comment type="subunit">
    <text evidence="10">Component of the NDC80 complex.</text>
</comment>
<dbReference type="GO" id="GO:0051315">
    <property type="term" value="P:attachment of mitotic spindle microtubules to kinetochore"/>
    <property type="evidence" value="ECO:0007669"/>
    <property type="project" value="UniProtKB-UniRule"/>
</dbReference>
<organism evidence="14 15">
    <name type="scientific">Entomortierella chlamydospora</name>
    <dbReference type="NCBI Taxonomy" id="101097"/>
    <lineage>
        <taxon>Eukaryota</taxon>
        <taxon>Fungi</taxon>
        <taxon>Fungi incertae sedis</taxon>
        <taxon>Mucoromycota</taxon>
        <taxon>Mortierellomycotina</taxon>
        <taxon>Mortierellomycetes</taxon>
        <taxon>Mortierellales</taxon>
        <taxon>Mortierellaceae</taxon>
        <taxon>Entomortierella</taxon>
    </lineage>
</organism>
<dbReference type="InterPro" id="IPR055260">
    <property type="entry name" value="Ndc80_CH"/>
</dbReference>
<keyword evidence="2 10" id="KW-0158">Chromosome</keyword>
<dbReference type="Proteomes" id="UP000703661">
    <property type="component" value="Unassembled WGS sequence"/>
</dbReference>
<dbReference type="GO" id="GO:0031262">
    <property type="term" value="C:Ndc80 complex"/>
    <property type="evidence" value="ECO:0007669"/>
    <property type="project" value="UniProtKB-UniRule"/>
</dbReference>
<evidence type="ECO:0000256" key="10">
    <source>
        <dbReference type="RuleBase" id="RU368072"/>
    </source>
</evidence>
<dbReference type="Gene3D" id="1.10.418.30">
    <property type="entry name" value="Ncd80 complex, Ncd80 subunit"/>
    <property type="match status" value="1"/>
</dbReference>
<feature type="domain" description="Kinetochore protein Ndc80 CH" evidence="13">
    <location>
        <begin position="63"/>
        <end position="207"/>
    </location>
</feature>
<keyword evidence="6 11" id="KW-0175">Coiled coil</keyword>
<sequence>MQPPSAGSGPGSVNSRWSMSSSLRQSIGGGQLSQRPSPMAPLTGDEYGMLNSSVMGPPMSSNRRVSGFAPRQSMSGPIGSVLSANSVNIRDPRPVKDKAYQRNLIHNIVAFLTQAGYPHVITAKNLTQPSNKDFQDIFKFMYLKLEPGYDFQKKFEDEVPVLLKTMRYPAADTITKTSLYTVGTPHSWPNMLALLGWMMEVILVIEKYKEHMEAQQSNNPYNRVRDLDPKMDMALVTAEKALYHYLTRTYRVWMLTGNLQDPELDSKLALSMQRRMEYAQEEVRNRTAANEALKQELQALQAEESPLVALEREQQVLRNDIEQFKKAIDYAEPRIEEVRRANEESKKAIENKQKKLIDIERAKVEVQEIVRTQTMTRAGLEAKLDERNRLKRREDGLKQQVKDLENELRTLDKRFHLGENEAERLAKEYNALAVKIGIVPTSAKYAAGQDYELRLDLDSASSGSGSIFSVDIKGKAERAVSALRTKVTKDVNETSNELFTLNEELERLKDQVEEENQELQNKEYQLGLLNKKFQEEKDIARIEMSNHQAYINNRQEQIEAMMQEMRENQAEADRLEQETLMMERQAAHNRENFNRQIKDVLAQMTEAKQHVEQQIGLIQAMAETELEETKKFSIAGPP</sequence>
<reference evidence="14" key="1">
    <citation type="journal article" date="2020" name="Fungal Divers.">
        <title>Resolving the Mortierellaceae phylogeny through synthesis of multi-gene phylogenetics and phylogenomics.</title>
        <authorList>
            <person name="Vandepol N."/>
            <person name="Liber J."/>
            <person name="Desiro A."/>
            <person name="Na H."/>
            <person name="Kennedy M."/>
            <person name="Barry K."/>
            <person name="Grigoriev I.V."/>
            <person name="Miller A.N."/>
            <person name="O'Donnell K."/>
            <person name="Stajich J.E."/>
            <person name="Bonito G."/>
        </authorList>
    </citation>
    <scope>NUCLEOTIDE SEQUENCE</scope>
    <source>
        <strain evidence="14">NRRL 2769</strain>
    </source>
</reference>
<comment type="similarity">
    <text evidence="1 10">Belongs to the NDC80/HEC1 family.</text>
</comment>
<dbReference type="AlphaFoldDB" id="A0A9P6MM91"/>
<dbReference type="GO" id="GO:0051301">
    <property type="term" value="P:cell division"/>
    <property type="evidence" value="ECO:0007669"/>
    <property type="project" value="UniProtKB-UniRule"/>
</dbReference>
<keyword evidence="7 10" id="KW-0539">Nucleus</keyword>
<dbReference type="Pfam" id="PF03801">
    <property type="entry name" value="Ndc80_HEC"/>
    <property type="match status" value="1"/>
</dbReference>
<proteinExistence type="inferred from homology"/>
<comment type="caution">
    <text evidence="14">The sequence shown here is derived from an EMBL/GenBank/DDBJ whole genome shotgun (WGS) entry which is preliminary data.</text>
</comment>
<dbReference type="GO" id="GO:0005634">
    <property type="term" value="C:nucleus"/>
    <property type="evidence" value="ECO:0007669"/>
    <property type="project" value="UniProtKB-SubCell"/>
</dbReference>
<evidence type="ECO:0000256" key="7">
    <source>
        <dbReference type="ARBA" id="ARBA00023242"/>
    </source>
</evidence>